<dbReference type="RefSeq" id="XP_014144323.1">
    <property type="nucleotide sequence ID" value="XM_014288848.1"/>
</dbReference>
<feature type="non-terminal residue" evidence="2">
    <location>
        <position position="156"/>
    </location>
</feature>
<dbReference type="EMBL" id="KQ251215">
    <property type="protein sequence ID" value="KNC70421.1"/>
    <property type="molecule type" value="Genomic_DNA"/>
</dbReference>
<accession>A0A0L0F177</accession>
<dbReference type="AlphaFoldDB" id="A0A0L0F177"/>
<evidence type="ECO:0000256" key="1">
    <source>
        <dbReference type="SAM" id="MobiDB-lite"/>
    </source>
</evidence>
<feature type="non-terminal residue" evidence="2">
    <location>
        <position position="1"/>
    </location>
</feature>
<keyword evidence="3" id="KW-1185">Reference proteome</keyword>
<evidence type="ECO:0000313" key="3">
    <source>
        <dbReference type="Proteomes" id="UP000054560"/>
    </source>
</evidence>
<protein>
    <submittedName>
        <fullName evidence="2">Uncharacterized protein</fullName>
    </submittedName>
</protein>
<name>A0A0L0F177_9EUKA</name>
<evidence type="ECO:0000313" key="2">
    <source>
        <dbReference type="EMBL" id="KNC70421.1"/>
    </source>
</evidence>
<proteinExistence type="predicted"/>
<feature type="compositionally biased region" description="Low complexity" evidence="1">
    <location>
        <begin position="46"/>
        <end position="59"/>
    </location>
</feature>
<feature type="region of interest" description="Disordered" evidence="1">
    <location>
        <begin position="1"/>
        <end position="116"/>
    </location>
</feature>
<reference evidence="2 3" key="1">
    <citation type="submission" date="2011-02" db="EMBL/GenBank/DDBJ databases">
        <title>The Genome Sequence of Sphaeroforma arctica JP610.</title>
        <authorList>
            <consortium name="The Broad Institute Genome Sequencing Platform"/>
            <person name="Russ C."/>
            <person name="Cuomo C."/>
            <person name="Young S.K."/>
            <person name="Zeng Q."/>
            <person name="Gargeya S."/>
            <person name="Alvarado L."/>
            <person name="Berlin A."/>
            <person name="Chapman S.B."/>
            <person name="Chen Z."/>
            <person name="Freedman E."/>
            <person name="Gellesch M."/>
            <person name="Goldberg J."/>
            <person name="Griggs A."/>
            <person name="Gujja S."/>
            <person name="Heilman E."/>
            <person name="Heiman D."/>
            <person name="Howarth C."/>
            <person name="Mehta T."/>
            <person name="Neiman D."/>
            <person name="Pearson M."/>
            <person name="Roberts A."/>
            <person name="Saif S."/>
            <person name="Shea T."/>
            <person name="Shenoy N."/>
            <person name="Sisk P."/>
            <person name="Stolte C."/>
            <person name="Sykes S."/>
            <person name="White J."/>
            <person name="Yandava C."/>
            <person name="Burger G."/>
            <person name="Gray M.W."/>
            <person name="Holland P.W.H."/>
            <person name="King N."/>
            <person name="Lang F.B.F."/>
            <person name="Roger A.J."/>
            <person name="Ruiz-Trillo I."/>
            <person name="Haas B."/>
            <person name="Nusbaum C."/>
            <person name="Birren B."/>
        </authorList>
    </citation>
    <scope>NUCLEOTIDE SEQUENCE [LARGE SCALE GENOMIC DNA]</scope>
    <source>
        <strain evidence="2 3">JP610</strain>
    </source>
</reference>
<dbReference type="Proteomes" id="UP000054560">
    <property type="component" value="Unassembled WGS sequence"/>
</dbReference>
<organism evidence="2 3">
    <name type="scientific">Sphaeroforma arctica JP610</name>
    <dbReference type="NCBI Taxonomy" id="667725"/>
    <lineage>
        <taxon>Eukaryota</taxon>
        <taxon>Ichthyosporea</taxon>
        <taxon>Ichthyophonida</taxon>
        <taxon>Sphaeroforma</taxon>
    </lineage>
</organism>
<sequence length="156" mass="15220">DVAQLNEIFTRNSDRYFSAKSSPPTTPTHPPFNHDANSPGSTTGPGSANSSISTSSSGSGSSGSGSSGSGSGGSGSGGSGSSGSGSGGSSSSNIGSGCGGDRQKGKSKAPSCAGVDVNDEADRACIGFWSQTPKLRERGLPGKCRGLSIVQVKITE</sequence>
<feature type="compositionally biased region" description="Gly residues" evidence="1">
    <location>
        <begin position="60"/>
        <end position="88"/>
    </location>
</feature>
<gene>
    <name evidence="2" type="ORF">SARC_17052</name>
</gene>
<feature type="compositionally biased region" description="Polar residues" evidence="1">
    <location>
        <begin position="35"/>
        <end position="45"/>
    </location>
</feature>
<dbReference type="GeneID" id="25917556"/>